<organism evidence="1 2">
    <name type="scientific">Ajellomyces capsulatus</name>
    <name type="common">Darling's disease fungus</name>
    <name type="synonym">Histoplasma capsulatum</name>
    <dbReference type="NCBI Taxonomy" id="5037"/>
    <lineage>
        <taxon>Eukaryota</taxon>
        <taxon>Fungi</taxon>
        <taxon>Dikarya</taxon>
        <taxon>Ascomycota</taxon>
        <taxon>Pezizomycotina</taxon>
        <taxon>Eurotiomycetes</taxon>
        <taxon>Eurotiomycetidae</taxon>
        <taxon>Onygenales</taxon>
        <taxon>Ajellomycetaceae</taxon>
        <taxon>Histoplasma</taxon>
    </lineage>
</organism>
<gene>
    <name evidence="1" type="ORF">I7I52_03308</name>
</gene>
<protein>
    <submittedName>
        <fullName evidence="1">Uncharacterized protein</fullName>
    </submittedName>
</protein>
<dbReference type="EMBL" id="JAEVHI010000001">
    <property type="protein sequence ID" value="KAG5304832.1"/>
    <property type="molecule type" value="Genomic_DNA"/>
</dbReference>
<proteinExistence type="predicted"/>
<dbReference type="VEuPathDB" id="FungiDB:I7I52_03308"/>
<dbReference type="AlphaFoldDB" id="A0A8H8D8M5"/>
<accession>A0A8H8D8M5</accession>
<name>A0A8H8D8M5_AJECA</name>
<reference evidence="1 2" key="1">
    <citation type="submission" date="2021-01" db="EMBL/GenBank/DDBJ databases">
        <title>Chromosome-level genome assembly of a human fungal pathogen reveals clustering of transcriptionally co-regulated genes.</title>
        <authorList>
            <person name="Voorhies M."/>
            <person name="Cohen S."/>
            <person name="Shea T.P."/>
            <person name="Petrus S."/>
            <person name="Munoz J.F."/>
            <person name="Poplawski S."/>
            <person name="Goldman W.E."/>
            <person name="Michael T."/>
            <person name="Cuomo C.A."/>
            <person name="Sil A."/>
            <person name="Beyhan S."/>
        </authorList>
    </citation>
    <scope>NUCLEOTIDE SEQUENCE [LARGE SCALE GENOMIC DNA]</scope>
    <source>
        <strain evidence="1 2">G184AR</strain>
    </source>
</reference>
<comment type="caution">
    <text evidence="1">The sequence shown here is derived from an EMBL/GenBank/DDBJ whole genome shotgun (WGS) entry which is preliminary data.</text>
</comment>
<evidence type="ECO:0000313" key="2">
    <source>
        <dbReference type="Proteomes" id="UP000670092"/>
    </source>
</evidence>
<dbReference type="Proteomes" id="UP000670092">
    <property type="component" value="Unassembled WGS sequence"/>
</dbReference>
<evidence type="ECO:0000313" key="1">
    <source>
        <dbReference type="EMBL" id="KAG5304832.1"/>
    </source>
</evidence>
<sequence>MYPENCVCFVLCNPGWNELVRKTRTTKSPKLLPSCRRVSNPCIFSDALQRIRHFSPANQGTT</sequence>